<comment type="similarity">
    <text evidence="1">Belongs to the tRNA-intron endonuclease family.</text>
</comment>
<evidence type="ECO:0000256" key="3">
    <source>
        <dbReference type="ARBA" id="ARBA00022694"/>
    </source>
</evidence>
<evidence type="ECO:0000313" key="12">
    <source>
        <dbReference type="Proteomes" id="UP000233524"/>
    </source>
</evidence>
<organism evidence="11 12">
    <name type="scientific">Lomentospora prolificans</name>
    <dbReference type="NCBI Taxonomy" id="41688"/>
    <lineage>
        <taxon>Eukaryota</taxon>
        <taxon>Fungi</taxon>
        <taxon>Dikarya</taxon>
        <taxon>Ascomycota</taxon>
        <taxon>Pezizomycotina</taxon>
        <taxon>Sordariomycetes</taxon>
        <taxon>Hypocreomycetidae</taxon>
        <taxon>Microascales</taxon>
        <taxon>Microascaceae</taxon>
        <taxon>Lomentospora</taxon>
    </lineage>
</organism>
<feature type="active site" evidence="7">
    <location>
        <position position="444"/>
    </location>
</feature>
<dbReference type="CDD" id="cd22363">
    <property type="entry name" value="tRNA-intron_lyase_C"/>
    <property type="match status" value="1"/>
</dbReference>
<evidence type="ECO:0000313" key="11">
    <source>
        <dbReference type="EMBL" id="PKS07239.1"/>
    </source>
</evidence>
<dbReference type="InterPro" id="IPR011856">
    <property type="entry name" value="tRNA_endonuc-like_dom_sf"/>
</dbReference>
<dbReference type="AlphaFoldDB" id="A0A2N3N484"/>
<comment type="catalytic activity">
    <reaction evidence="6">
        <text>pretRNA = a 3'-half-tRNA molecule with a 5'-OH end + a 5'-half-tRNA molecule with a 2',3'-cyclic phosphate end + an intron with a 2',3'-cyclic phosphate and a 5'-hydroxyl terminus.</text>
        <dbReference type="EC" id="4.6.1.16"/>
    </reaction>
</comment>
<feature type="domain" description="tRNA intron endonuclease catalytic" evidence="10">
    <location>
        <begin position="406"/>
        <end position="495"/>
    </location>
</feature>
<comment type="caution">
    <text evidence="11">The sequence shown here is derived from an EMBL/GenBank/DDBJ whole genome shotgun (WGS) entry which is preliminary data.</text>
</comment>
<dbReference type="GO" id="GO:0005737">
    <property type="term" value="C:cytoplasm"/>
    <property type="evidence" value="ECO:0007669"/>
    <property type="project" value="TreeGrafter"/>
</dbReference>
<dbReference type="FunCoup" id="A0A2N3N484">
    <property type="interactions" value="53"/>
</dbReference>
<accession>A0A2N3N484</accession>
<keyword evidence="8" id="KW-0175">Coiled coil</keyword>
<dbReference type="PIRSF" id="PIRSF011789">
    <property type="entry name" value="tRNA_splic_SEN2"/>
    <property type="match status" value="1"/>
</dbReference>
<dbReference type="Pfam" id="PF01974">
    <property type="entry name" value="tRNA_int_endo"/>
    <property type="match status" value="1"/>
</dbReference>
<dbReference type="EC" id="4.6.1.16" evidence="2"/>
<gene>
    <name evidence="11" type="ORF">jhhlp_005841</name>
</gene>
<dbReference type="GO" id="GO:0000213">
    <property type="term" value="F:tRNA-intron lyase activity"/>
    <property type="evidence" value="ECO:0007669"/>
    <property type="project" value="UniProtKB-EC"/>
</dbReference>
<dbReference type="GO" id="GO:0000379">
    <property type="term" value="P:tRNA-type intron splice site recognition and cleavage"/>
    <property type="evidence" value="ECO:0007669"/>
    <property type="project" value="TreeGrafter"/>
</dbReference>
<dbReference type="SUPFAM" id="SSF53032">
    <property type="entry name" value="tRNA-intron endonuclease catalytic domain-like"/>
    <property type="match status" value="1"/>
</dbReference>
<evidence type="ECO:0000256" key="4">
    <source>
        <dbReference type="ARBA" id="ARBA00023239"/>
    </source>
</evidence>
<dbReference type="InterPro" id="IPR006676">
    <property type="entry name" value="tRNA_splic"/>
</dbReference>
<dbReference type="InterPro" id="IPR036167">
    <property type="entry name" value="tRNA_intron_Endo_cat-like_sf"/>
</dbReference>
<dbReference type="InParanoid" id="A0A2N3N484"/>
<dbReference type="EMBL" id="NLAX01000701">
    <property type="protein sequence ID" value="PKS07239.1"/>
    <property type="molecule type" value="Genomic_DNA"/>
</dbReference>
<keyword evidence="4" id="KW-0456">Lyase</keyword>
<protein>
    <recommendedName>
        <fullName evidence="2">tRNA-intron lyase</fullName>
        <ecNumber evidence="2">4.6.1.16</ecNumber>
    </recommendedName>
    <alternativeName>
        <fullName evidence="5">tRNA-intron endonuclease Sen2</fullName>
    </alternativeName>
</protein>
<dbReference type="PANTHER" id="PTHR21227">
    <property type="entry name" value="TRNA-SPLICING ENDONUCLEASE SUBUNIT SEN2"/>
    <property type="match status" value="1"/>
</dbReference>
<dbReference type="PANTHER" id="PTHR21227:SF0">
    <property type="entry name" value="TRNA-SPLICING ENDONUCLEASE SUBUNIT SEN2"/>
    <property type="match status" value="1"/>
</dbReference>
<dbReference type="InterPro" id="IPR006677">
    <property type="entry name" value="tRNA_intron_Endonuc_cat-like"/>
</dbReference>
<keyword evidence="3" id="KW-0819">tRNA processing</keyword>
<feature type="compositionally biased region" description="Polar residues" evidence="9">
    <location>
        <begin position="221"/>
        <end position="255"/>
    </location>
</feature>
<evidence type="ECO:0000256" key="7">
    <source>
        <dbReference type="PIRSR" id="PIRSR011789-1"/>
    </source>
</evidence>
<dbReference type="Proteomes" id="UP000233524">
    <property type="component" value="Unassembled WGS sequence"/>
</dbReference>
<evidence type="ECO:0000256" key="1">
    <source>
        <dbReference type="ARBA" id="ARBA00008078"/>
    </source>
</evidence>
<evidence type="ECO:0000256" key="6">
    <source>
        <dbReference type="ARBA" id="ARBA00034031"/>
    </source>
</evidence>
<sequence>MATIQMSASPGAPNGGPAIFNPEPQAVLPALRAQTKRTKADLHLLHALPAPIQTFPLPAFYPNNPLSLVHLAYAWVNHLIFTPRQPAKVHQGIWSPQTGAVLVKDATSIRALWEQGFYGKGHLSRSEPEWFRQEQVKRGLMQAHVSHLNTAKRREERKAKKWERAKAELEALRQVQLQEAAVKKAQNEKAAAPPAAPVGPLELLALPNSLPYILERPSLADTQTTDAGPSSPHTTANNGGPLNGSPASANVHKQPTSPPATPQRQPMRRQKSVRFSPEVKSTTVDLSLPPSPELAALNGDGRSASSGLPTPPKESALRALQSETSVETQQEQISEMLGELIDKEHLQLTREEAFFLSFGLGALQVVDGESQKPIATRDLLELFRRYSYIPPQQGPVAQALRPDDRFLLDYVVYHHFRSLGWVPRGGIKFGVDWLLYFKGPAFDHAQYGIIIMPSYSHSYWKKHGQKSPEKDWAWFHRVSRTLANVLKTIVLAYVDIPPPSVFEEALERGVTDVMKLYTIREIIAKRFNPNRERKS</sequence>
<feature type="coiled-coil region" evidence="8">
    <location>
        <begin position="145"/>
        <end position="179"/>
    </location>
</feature>
<name>A0A2N3N484_9PEZI</name>
<proteinExistence type="inferred from homology"/>
<feature type="region of interest" description="Disordered" evidence="9">
    <location>
        <begin position="221"/>
        <end position="314"/>
    </location>
</feature>
<feature type="active site" evidence="7">
    <location>
        <position position="436"/>
    </location>
</feature>
<evidence type="ECO:0000256" key="5">
    <source>
        <dbReference type="ARBA" id="ARBA00032432"/>
    </source>
</evidence>
<dbReference type="InterPro" id="IPR016589">
    <property type="entry name" value="tRNA_splic_SEN2"/>
</dbReference>
<evidence type="ECO:0000256" key="2">
    <source>
        <dbReference type="ARBA" id="ARBA00012573"/>
    </source>
</evidence>
<dbReference type="GO" id="GO:0003676">
    <property type="term" value="F:nucleic acid binding"/>
    <property type="evidence" value="ECO:0007669"/>
    <property type="project" value="InterPro"/>
</dbReference>
<dbReference type="Gene3D" id="3.40.1350.10">
    <property type="match status" value="1"/>
</dbReference>
<reference evidence="11 12" key="1">
    <citation type="journal article" date="2017" name="G3 (Bethesda)">
        <title>First Draft Genome Sequence of the Pathogenic Fungus Lomentospora prolificans (Formerly Scedosporium prolificans).</title>
        <authorList>
            <person name="Luo R."/>
            <person name="Zimin A."/>
            <person name="Workman R."/>
            <person name="Fan Y."/>
            <person name="Pertea G."/>
            <person name="Grossman N."/>
            <person name="Wear M.P."/>
            <person name="Jia B."/>
            <person name="Miller H."/>
            <person name="Casadevall A."/>
            <person name="Timp W."/>
            <person name="Zhang S.X."/>
            <person name="Salzberg S.L."/>
        </authorList>
    </citation>
    <scope>NUCLEOTIDE SEQUENCE [LARGE SCALE GENOMIC DNA]</scope>
    <source>
        <strain evidence="11 12">JHH-5317</strain>
    </source>
</reference>
<evidence type="ECO:0000259" key="10">
    <source>
        <dbReference type="Pfam" id="PF01974"/>
    </source>
</evidence>
<dbReference type="OrthoDB" id="10249562at2759"/>
<dbReference type="STRING" id="41688.A0A2N3N484"/>
<dbReference type="VEuPathDB" id="FungiDB:jhhlp_005841"/>
<feature type="active site" evidence="7">
    <location>
        <position position="487"/>
    </location>
</feature>
<dbReference type="GO" id="GO:0000214">
    <property type="term" value="C:tRNA-intron endonuclease complex"/>
    <property type="evidence" value="ECO:0007669"/>
    <property type="project" value="InterPro"/>
</dbReference>
<evidence type="ECO:0000256" key="8">
    <source>
        <dbReference type="SAM" id="Coils"/>
    </source>
</evidence>
<evidence type="ECO:0000256" key="9">
    <source>
        <dbReference type="SAM" id="MobiDB-lite"/>
    </source>
</evidence>
<keyword evidence="12" id="KW-1185">Reference proteome</keyword>